<gene>
    <name evidence="1" type="ORF">EWM64_g10716</name>
</gene>
<protein>
    <recommendedName>
        <fullName evidence="3">Protein kinase domain-containing protein</fullName>
    </recommendedName>
</protein>
<name>A0A4Y9ZET2_9AGAM</name>
<evidence type="ECO:0000313" key="2">
    <source>
        <dbReference type="Proteomes" id="UP000298061"/>
    </source>
</evidence>
<accession>A0A4Y9ZET2</accession>
<evidence type="ECO:0000313" key="1">
    <source>
        <dbReference type="EMBL" id="TFY73296.1"/>
    </source>
</evidence>
<dbReference type="EMBL" id="SFCI01003039">
    <property type="protein sequence ID" value="TFY73296.1"/>
    <property type="molecule type" value="Genomic_DNA"/>
</dbReference>
<reference evidence="1 2" key="1">
    <citation type="submission" date="2019-02" db="EMBL/GenBank/DDBJ databases">
        <title>Genome sequencing of the rare red list fungi Hericium alpestre (H. flagellum).</title>
        <authorList>
            <person name="Buettner E."/>
            <person name="Kellner H."/>
        </authorList>
    </citation>
    <scope>NUCLEOTIDE SEQUENCE [LARGE SCALE GENOMIC DNA]</scope>
    <source>
        <strain evidence="1 2">DSM 108284</strain>
    </source>
</reference>
<dbReference type="AlphaFoldDB" id="A0A4Y9ZET2"/>
<dbReference type="Proteomes" id="UP000298061">
    <property type="component" value="Unassembled WGS sequence"/>
</dbReference>
<sequence>MHQLPRIQLIFEASKHIQARRHRRVEGDVDLQEESCSCKFAYKEDVLERLNERSTDLPQQAPGSPGHMCATHLWGYRLSATQAKGQLVVLCWPTAASCCIGCPSTPIPPPERRCGLRGHAIHKAGVKHRDLDAGNHNGRPMIIDFEDAENHGCEVGLPIAGDATEPSWEEFNCPELYELCGTSNF</sequence>
<organism evidence="1 2">
    <name type="scientific">Hericium alpestre</name>
    <dbReference type="NCBI Taxonomy" id="135208"/>
    <lineage>
        <taxon>Eukaryota</taxon>
        <taxon>Fungi</taxon>
        <taxon>Dikarya</taxon>
        <taxon>Basidiomycota</taxon>
        <taxon>Agaricomycotina</taxon>
        <taxon>Agaricomycetes</taxon>
        <taxon>Russulales</taxon>
        <taxon>Hericiaceae</taxon>
        <taxon>Hericium</taxon>
    </lineage>
</organism>
<evidence type="ECO:0008006" key="3">
    <source>
        <dbReference type="Google" id="ProtNLM"/>
    </source>
</evidence>
<comment type="caution">
    <text evidence="1">The sequence shown here is derived from an EMBL/GenBank/DDBJ whole genome shotgun (WGS) entry which is preliminary data.</text>
</comment>
<keyword evidence="2" id="KW-1185">Reference proteome</keyword>
<proteinExistence type="predicted"/>